<feature type="domain" description="LicD/FKTN/FKRP nucleotidyltransferase" evidence="1">
    <location>
        <begin position="21"/>
        <end position="248"/>
    </location>
</feature>
<evidence type="ECO:0000259" key="1">
    <source>
        <dbReference type="Pfam" id="PF04991"/>
    </source>
</evidence>
<reference evidence="2 3" key="1">
    <citation type="journal article" date="2022" name="Front. Cell. Infect. Microbiol.">
        <title>The probiotic and immunomodulation effects of Limosilactobacillus reuteri RGW1 isolated from calf feces.</title>
        <authorList>
            <person name="Huang K."/>
            <person name="Shi W."/>
            <person name="Yang B."/>
            <person name="Wang J."/>
        </authorList>
    </citation>
    <scope>NUCLEOTIDE SEQUENCE [LARGE SCALE GENOMIC DNA]</scope>
    <source>
        <strain evidence="2 3">RGW1</strain>
    </source>
</reference>
<dbReference type="Proteomes" id="UP001286376">
    <property type="component" value="Unassembled WGS sequence"/>
</dbReference>
<dbReference type="PANTHER" id="PTHR43404:SF2">
    <property type="entry name" value="LIPOPOLYSACCHARIDE CHOLINEPHOSPHOTRANSFERASE LICD"/>
    <property type="match status" value="1"/>
</dbReference>
<dbReference type="InterPro" id="IPR052942">
    <property type="entry name" value="LPS_cholinephosphotransferase"/>
</dbReference>
<evidence type="ECO:0000313" key="2">
    <source>
        <dbReference type="EMBL" id="MDV8947269.1"/>
    </source>
</evidence>
<evidence type="ECO:0000313" key="3">
    <source>
        <dbReference type="Proteomes" id="UP001286376"/>
    </source>
</evidence>
<name>A0AAW9A3A5_LIMRT</name>
<organism evidence="2 3">
    <name type="scientific">Limosilactobacillus reuteri</name>
    <name type="common">Lactobacillus reuteri</name>
    <dbReference type="NCBI Taxonomy" id="1598"/>
    <lineage>
        <taxon>Bacteria</taxon>
        <taxon>Bacillati</taxon>
        <taxon>Bacillota</taxon>
        <taxon>Bacilli</taxon>
        <taxon>Lactobacillales</taxon>
        <taxon>Lactobacillaceae</taxon>
        <taxon>Limosilactobacillus</taxon>
    </lineage>
</organism>
<sequence>MTQSLSQKVSLNILKSTTDICEKLDLRYFLIYGSLIGAVRHQGFIPWDDDVDIMMPREDYNRLIKYCNKNKKELKGLEIFTPIHGQQNYPYMITRISNPNYKIEIKNETSYGMGIFIDIYPFDGLGNDLRKALQVEKKGDKISSLYYLSTRKHYSKENTKGIVKNIIKFPAFIFSKLIGKSYFKNKLFELANTEFDHSKYVGCATWASGGIKDIFEREWFEKYVYLNFENYKFRVPYCYDKVLTHIYGDYMELPSKKDQIGHHFYTLKGKKYDH</sequence>
<dbReference type="InterPro" id="IPR007074">
    <property type="entry name" value="LicD/FKTN/FKRP_NTP_transf"/>
</dbReference>
<dbReference type="RefSeq" id="WP_317848987.1">
    <property type="nucleotide sequence ID" value="NZ_JAOTNP010000046.1"/>
</dbReference>
<dbReference type="Pfam" id="PF04991">
    <property type="entry name" value="LicD"/>
    <property type="match status" value="1"/>
</dbReference>
<dbReference type="EMBL" id="JAOTNP010000046">
    <property type="protein sequence ID" value="MDV8947269.1"/>
    <property type="molecule type" value="Genomic_DNA"/>
</dbReference>
<dbReference type="GO" id="GO:0009100">
    <property type="term" value="P:glycoprotein metabolic process"/>
    <property type="evidence" value="ECO:0007669"/>
    <property type="project" value="UniProtKB-ARBA"/>
</dbReference>
<proteinExistence type="predicted"/>
<dbReference type="AlphaFoldDB" id="A0AAW9A3A5"/>
<gene>
    <name evidence="2" type="ORF">NX099_07670</name>
</gene>
<dbReference type="PANTHER" id="PTHR43404">
    <property type="entry name" value="LIPOPOLYSACCHARIDE CHOLINEPHOSPHOTRANSFERASE LICD"/>
    <property type="match status" value="1"/>
</dbReference>
<accession>A0AAW9A3A5</accession>
<protein>
    <submittedName>
        <fullName evidence="2">LicD family protein</fullName>
    </submittedName>
</protein>
<comment type="caution">
    <text evidence="2">The sequence shown here is derived from an EMBL/GenBank/DDBJ whole genome shotgun (WGS) entry which is preliminary data.</text>
</comment>